<dbReference type="Proteomes" id="UP000639772">
    <property type="component" value="Unassembled WGS sequence"/>
</dbReference>
<dbReference type="Proteomes" id="UP000636800">
    <property type="component" value="Unassembled WGS sequence"/>
</dbReference>
<organism evidence="2 4">
    <name type="scientific">Vanilla planifolia</name>
    <name type="common">Vanilla</name>
    <dbReference type="NCBI Taxonomy" id="51239"/>
    <lineage>
        <taxon>Eukaryota</taxon>
        <taxon>Viridiplantae</taxon>
        <taxon>Streptophyta</taxon>
        <taxon>Embryophyta</taxon>
        <taxon>Tracheophyta</taxon>
        <taxon>Spermatophyta</taxon>
        <taxon>Magnoliopsida</taxon>
        <taxon>Liliopsida</taxon>
        <taxon>Asparagales</taxon>
        <taxon>Orchidaceae</taxon>
        <taxon>Vanilloideae</taxon>
        <taxon>Vanilleae</taxon>
        <taxon>Vanilla</taxon>
    </lineage>
</organism>
<keyword evidence="3" id="KW-1185">Reference proteome</keyword>
<dbReference type="AlphaFoldDB" id="A0A835U8B4"/>
<evidence type="ECO:0000313" key="2">
    <source>
        <dbReference type="EMBL" id="KAG0453384.1"/>
    </source>
</evidence>
<reference evidence="3 4" key="1">
    <citation type="journal article" date="2020" name="Nat. Food">
        <title>A phased Vanilla planifolia genome enables genetic improvement of flavour and production.</title>
        <authorList>
            <person name="Hasing T."/>
            <person name="Tang H."/>
            <person name="Brym M."/>
            <person name="Khazi F."/>
            <person name="Huang T."/>
            <person name="Chambers A.H."/>
        </authorList>
    </citation>
    <scope>NUCLEOTIDE SEQUENCE [LARGE SCALE GENOMIC DNA]</scope>
    <source>
        <tissue evidence="2">Leaf</tissue>
    </source>
</reference>
<accession>A0A835U8B4</accession>
<evidence type="ECO:0000313" key="1">
    <source>
        <dbReference type="EMBL" id="KAG0452322.1"/>
    </source>
</evidence>
<sequence>MGTSRRGWSCGQCSRSYTGYRRRGVSPGDGRVDFLEFKLMMRVSVKTSG</sequence>
<dbReference type="EMBL" id="JADCNL010000014">
    <property type="protein sequence ID" value="KAG0452322.1"/>
    <property type="molecule type" value="Genomic_DNA"/>
</dbReference>
<dbReference type="EMBL" id="JADCNM010000014">
    <property type="protein sequence ID" value="KAG0453384.1"/>
    <property type="molecule type" value="Genomic_DNA"/>
</dbReference>
<proteinExistence type="predicted"/>
<name>A0A835U8B4_VANPL</name>
<evidence type="ECO:0000313" key="4">
    <source>
        <dbReference type="Proteomes" id="UP000639772"/>
    </source>
</evidence>
<comment type="caution">
    <text evidence="2">The sequence shown here is derived from an EMBL/GenBank/DDBJ whole genome shotgun (WGS) entry which is preliminary data.</text>
</comment>
<protein>
    <submittedName>
        <fullName evidence="2">Uncharacterized protein</fullName>
    </submittedName>
</protein>
<gene>
    <name evidence="2" type="ORF">HPP92_024688</name>
    <name evidence="1" type="ORF">HPP92_024986</name>
</gene>
<evidence type="ECO:0000313" key="3">
    <source>
        <dbReference type="Proteomes" id="UP000636800"/>
    </source>
</evidence>